<accession>A0ABD5XSR8</accession>
<evidence type="ECO:0000313" key="3">
    <source>
        <dbReference type="EMBL" id="MFC7136881.1"/>
    </source>
</evidence>
<dbReference type="InterPro" id="IPR025202">
    <property type="entry name" value="PLD-like_dom"/>
</dbReference>
<proteinExistence type="predicted"/>
<evidence type="ECO:0000256" key="1">
    <source>
        <dbReference type="SAM" id="MobiDB-lite"/>
    </source>
</evidence>
<dbReference type="Proteomes" id="UP001596368">
    <property type="component" value="Unassembled WGS sequence"/>
</dbReference>
<feature type="domain" description="Phospholipase D-like" evidence="2">
    <location>
        <begin position="190"/>
        <end position="290"/>
    </location>
</feature>
<protein>
    <submittedName>
        <fullName evidence="3">Phospholipase D-like domain-containing protein</fullName>
    </submittedName>
</protein>
<dbReference type="Gene3D" id="3.30.870.10">
    <property type="entry name" value="Endonuclease Chain A"/>
    <property type="match status" value="1"/>
</dbReference>
<dbReference type="SUPFAM" id="SSF56024">
    <property type="entry name" value="Phospholipase D/nuclease"/>
    <property type="match status" value="1"/>
</dbReference>
<feature type="compositionally biased region" description="Basic residues" evidence="1">
    <location>
        <begin position="350"/>
        <end position="362"/>
    </location>
</feature>
<feature type="region of interest" description="Disordered" evidence="1">
    <location>
        <begin position="283"/>
        <end position="362"/>
    </location>
</feature>
<dbReference type="AlphaFoldDB" id="A0ABD5XSR8"/>
<gene>
    <name evidence="3" type="ORF">ACFQRB_11105</name>
</gene>
<feature type="compositionally biased region" description="Low complexity" evidence="1">
    <location>
        <begin position="310"/>
        <end position="335"/>
    </location>
</feature>
<evidence type="ECO:0000259" key="2">
    <source>
        <dbReference type="Pfam" id="PF13091"/>
    </source>
</evidence>
<name>A0ABD5XSR8_9EURY</name>
<dbReference type="Pfam" id="PF13091">
    <property type="entry name" value="PLDc_2"/>
    <property type="match status" value="1"/>
</dbReference>
<comment type="caution">
    <text evidence="3">The sequence shown here is derived from an EMBL/GenBank/DDBJ whole genome shotgun (WGS) entry which is preliminary data.</text>
</comment>
<dbReference type="EMBL" id="JBHSZG010000001">
    <property type="protein sequence ID" value="MFC7136881.1"/>
    <property type="molecule type" value="Genomic_DNA"/>
</dbReference>
<sequence>MGRDRRRGTLVLLLVVASAAVVGGAATAGATSADGATATDAAPRVVALLPNPVAAGDAGEYVRLRLPRGNWTLSDGEDRIRIERGRAGAVLVTDDPEAIVAPPNGSVVAAPLSLSNAGERLVLRRGGPDGTVVDEVAYADAPEGERWLRDADGGDRWRPVGYAPRDPVALGAANATAFVLPDAPGAAVEPIRRAEDRVLLAGYTFASERVADDLIAARERGVRVRVLLDGAPVGGITDVQARLLDRLVDAGVDVRVVSGPHARFRYHHAKYAVADDAAVVSTENWKPSGTGGADNRGGAWCSGRRRRPTPSRSCSPPTVAGATPSRGGRSAPAGRSRTRSRRPAATPAGTRRRRSASSARRC</sequence>
<organism evidence="3 4">
    <name type="scientific">Halobaculum litoreum</name>
    <dbReference type="NCBI Taxonomy" id="3031998"/>
    <lineage>
        <taxon>Archaea</taxon>
        <taxon>Methanobacteriati</taxon>
        <taxon>Methanobacteriota</taxon>
        <taxon>Stenosarchaea group</taxon>
        <taxon>Halobacteria</taxon>
        <taxon>Halobacteriales</taxon>
        <taxon>Haloferacaceae</taxon>
        <taxon>Halobaculum</taxon>
    </lineage>
</organism>
<evidence type="ECO:0000313" key="4">
    <source>
        <dbReference type="Proteomes" id="UP001596368"/>
    </source>
</evidence>
<reference evidence="3 4" key="1">
    <citation type="journal article" date="2019" name="Int. J. Syst. Evol. Microbiol.">
        <title>The Global Catalogue of Microorganisms (GCM) 10K type strain sequencing project: providing services to taxonomists for standard genome sequencing and annotation.</title>
        <authorList>
            <consortium name="The Broad Institute Genomics Platform"/>
            <consortium name="The Broad Institute Genome Sequencing Center for Infectious Disease"/>
            <person name="Wu L."/>
            <person name="Ma J."/>
        </authorList>
    </citation>
    <scope>NUCLEOTIDE SEQUENCE [LARGE SCALE GENOMIC DNA]</scope>
    <source>
        <strain evidence="3 4">DT92</strain>
    </source>
</reference>
<keyword evidence="4" id="KW-1185">Reference proteome</keyword>